<dbReference type="EMBL" id="BGZN01000158">
    <property type="protein sequence ID" value="GBR75095.1"/>
    <property type="molecule type" value="Genomic_DNA"/>
</dbReference>
<feature type="domain" description="Antitoxin FitA-like ribbon-helix-helix" evidence="1">
    <location>
        <begin position="2"/>
        <end position="38"/>
    </location>
</feature>
<dbReference type="SUPFAM" id="SSF47598">
    <property type="entry name" value="Ribbon-helix-helix"/>
    <property type="match status" value="1"/>
</dbReference>
<dbReference type="InterPro" id="IPR010985">
    <property type="entry name" value="Ribbon_hlx_hlx"/>
</dbReference>
<gene>
    <name evidence="2" type="ORF">NO1_2156</name>
</gene>
<name>A0A388TEC0_TERA1</name>
<dbReference type="Pfam" id="PF22513">
    <property type="entry name" value="FitA-like_RHH"/>
    <property type="match status" value="1"/>
</dbReference>
<protein>
    <submittedName>
        <fullName evidence="2">Antitoxin</fullName>
    </submittedName>
</protein>
<dbReference type="GO" id="GO:0006355">
    <property type="term" value="P:regulation of DNA-templated transcription"/>
    <property type="evidence" value="ECO:0007669"/>
    <property type="project" value="InterPro"/>
</dbReference>
<accession>A0A388TEC0</accession>
<keyword evidence="3" id="KW-1185">Reference proteome</keyword>
<proteinExistence type="predicted"/>
<dbReference type="Gene3D" id="1.10.1220.10">
    <property type="entry name" value="Met repressor-like"/>
    <property type="match status" value="1"/>
</dbReference>
<comment type="caution">
    <text evidence="2">The sequence shown here is derived from an EMBL/GenBank/DDBJ whole genome shotgun (WGS) entry which is preliminary data.</text>
</comment>
<evidence type="ECO:0000313" key="2">
    <source>
        <dbReference type="EMBL" id="GBR75095.1"/>
    </source>
</evidence>
<evidence type="ECO:0000259" key="1">
    <source>
        <dbReference type="Pfam" id="PF22513"/>
    </source>
</evidence>
<reference evidence="2 3" key="1">
    <citation type="journal article" date="2019" name="ISME J.">
        <title>Genome analyses of uncultured TG2/ZB3 bacteria in 'Margulisbacteria' specifically attached to ectosymbiotic spirochetes of protists in the termite gut.</title>
        <authorList>
            <person name="Utami Y.D."/>
            <person name="Kuwahara H."/>
            <person name="Igai K."/>
            <person name="Murakami T."/>
            <person name="Sugaya K."/>
            <person name="Morikawa T."/>
            <person name="Nagura Y."/>
            <person name="Yuki M."/>
            <person name="Deevong P."/>
            <person name="Inoue T."/>
            <person name="Kihara K."/>
            <person name="Lo N."/>
            <person name="Yamada A."/>
            <person name="Ohkuma M."/>
            <person name="Hongoh Y."/>
        </authorList>
    </citation>
    <scope>NUCLEOTIDE SEQUENCE [LARGE SCALE GENOMIC DNA]</scope>
    <source>
        <strain evidence="2">NkOx7-01</strain>
    </source>
</reference>
<dbReference type="InterPro" id="IPR053853">
    <property type="entry name" value="FitA-like_RHH"/>
</dbReference>
<sequence length="92" mass="10515">MAILQVRDIDDRLYDSLKQKAQSDNRSISQEVVVILETYLANPSADNTNPTQEFLKLSWADTRDADEIITAIRKDRKNKKSFGEYNGVFAGY</sequence>
<organism evidence="2 3">
    <name type="scientific">Termititenax aidoneus</name>
    <dbReference type="NCBI Taxonomy" id="2218524"/>
    <lineage>
        <taxon>Bacteria</taxon>
        <taxon>Bacillati</taxon>
        <taxon>Candidatus Margulisiibacteriota</taxon>
        <taxon>Candidatus Termititenacia</taxon>
        <taxon>Candidatus Termititenacales</taxon>
        <taxon>Candidatus Termititenacaceae</taxon>
        <taxon>Candidatus Termititenax</taxon>
    </lineage>
</organism>
<dbReference type="InterPro" id="IPR013321">
    <property type="entry name" value="Arc_rbn_hlx_hlx"/>
</dbReference>
<evidence type="ECO:0000313" key="3">
    <source>
        <dbReference type="Proteomes" id="UP000269352"/>
    </source>
</evidence>
<dbReference type="AlphaFoldDB" id="A0A388TEC0"/>
<dbReference type="Proteomes" id="UP000269352">
    <property type="component" value="Unassembled WGS sequence"/>
</dbReference>